<keyword evidence="1" id="KW-0472">Membrane</keyword>
<sequence length="105" mass="12436">MEILPGQAENRKTLCLSWRWFDKLFPLQRPAWNEAMAFSDEERMLMEVTGWTKEQLFNGLKKYSEELSRYYTIARVIRIFFVAVFFLFGTLITLAELGIITSKKD</sequence>
<evidence type="ECO:0000313" key="3">
    <source>
        <dbReference type="Proteomes" id="UP001158576"/>
    </source>
</evidence>
<proteinExistence type="predicted"/>
<dbReference type="Proteomes" id="UP001158576">
    <property type="component" value="Chromosome 1"/>
</dbReference>
<evidence type="ECO:0000256" key="1">
    <source>
        <dbReference type="SAM" id="Phobius"/>
    </source>
</evidence>
<gene>
    <name evidence="2" type="ORF">OKIOD_LOCUS8811</name>
</gene>
<protein>
    <submittedName>
        <fullName evidence="2">Oidioi.mRNA.OKI2018_I69.chr1.g46.t1.cds</fullName>
    </submittedName>
</protein>
<name>A0ABN7SMF5_OIKDI</name>
<evidence type="ECO:0000313" key="2">
    <source>
        <dbReference type="EMBL" id="CAG5101883.1"/>
    </source>
</evidence>
<accession>A0ABN7SMF5</accession>
<keyword evidence="3" id="KW-1185">Reference proteome</keyword>
<organism evidence="2 3">
    <name type="scientific">Oikopleura dioica</name>
    <name type="common">Tunicate</name>
    <dbReference type="NCBI Taxonomy" id="34765"/>
    <lineage>
        <taxon>Eukaryota</taxon>
        <taxon>Metazoa</taxon>
        <taxon>Chordata</taxon>
        <taxon>Tunicata</taxon>
        <taxon>Appendicularia</taxon>
        <taxon>Copelata</taxon>
        <taxon>Oikopleuridae</taxon>
        <taxon>Oikopleura</taxon>
    </lineage>
</organism>
<reference evidence="2 3" key="1">
    <citation type="submission" date="2021-04" db="EMBL/GenBank/DDBJ databases">
        <authorList>
            <person name="Bliznina A."/>
        </authorList>
    </citation>
    <scope>NUCLEOTIDE SEQUENCE [LARGE SCALE GENOMIC DNA]</scope>
</reference>
<keyword evidence="1" id="KW-0812">Transmembrane</keyword>
<dbReference type="EMBL" id="OU015566">
    <property type="protein sequence ID" value="CAG5101883.1"/>
    <property type="molecule type" value="Genomic_DNA"/>
</dbReference>
<feature type="transmembrane region" description="Helical" evidence="1">
    <location>
        <begin position="79"/>
        <end position="100"/>
    </location>
</feature>
<keyword evidence="1" id="KW-1133">Transmembrane helix</keyword>